<proteinExistence type="predicted"/>
<organism evidence="1 2">
    <name type="scientific">Cardiocondyla obscurior</name>
    <dbReference type="NCBI Taxonomy" id="286306"/>
    <lineage>
        <taxon>Eukaryota</taxon>
        <taxon>Metazoa</taxon>
        <taxon>Ecdysozoa</taxon>
        <taxon>Arthropoda</taxon>
        <taxon>Hexapoda</taxon>
        <taxon>Insecta</taxon>
        <taxon>Pterygota</taxon>
        <taxon>Neoptera</taxon>
        <taxon>Endopterygota</taxon>
        <taxon>Hymenoptera</taxon>
        <taxon>Apocrita</taxon>
        <taxon>Aculeata</taxon>
        <taxon>Formicoidea</taxon>
        <taxon>Formicidae</taxon>
        <taxon>Myrmicinae</taxon>
        <taxon>Cardiocondyla</taxon>
    </lineage>
</organism>
<comment type="caution">
    <text evidence="1">The sequence shown here is derived from an EMBL/GenBank/DDBJ whole genome shotgun (WGS) entry which is preliminary data.</text>
</comment>
<dbReference type="EMBL" id="JADYXP020000009">
    <property type="protein sequence ID" value="KAL0116896.1"/>
    <property type="molecule type" value="Genomic_DNA"/>
</dbReference>
<keyword evidence="2" id="KW-1185">Reference proteome</keyword>
<evidence type="ECO:0000313" key="1">
    <source>
        <dbReference type="EMBL" id="KAL0116896.1"/>
    </source>
</evidence>
<gene>
    <name evidence="1" type="ORF">PUN28_010042</name>
</gene>
<evidence type="ECO:0000313" key="2">
    <source>
        <dbReference type="Proteomes" id="UP001430953"/>
    </source>
</evidence>
<accession>A0AAW2FRN2</accession>
<reference evidence="1 2" key="1">
    <citation type="submission" date="2023-03" db="EMBL/GenBank/DDBJ databases">
        <title>High recombination rates correlate with genetic variation in Cardiocondyla obscurior ants.</title>
        <authorList>
            <person name="Errbii M."/>
        </authorList>
    </citation>
    <scope>NUCLEOTIDE SEQUENCE [LARGE SCALE GENOMIC DNA]</scope>
    <source>
        <strain evidence="1">Alpha-2009</strain>
        <tissue evidence="1">Whole body</tissue>
    </source>
</reference>
<name>A0AAW2FRN2_9HYME</name>
<dbReference type="Proteomes" id="UP001430953">
    <property type="component" value="Unassembled WGS sequence"/>
</dbReference>
<protein>
    <submittedName>
        <fullName evidence="1">Uncharacterized protein</fullName>
    </submittedName>
</protein>
<sequence>MNIKYFNLSPPMTNVRRAVHALLIIAPRFIHGDITSATLRIKSRANQSSDRQKYHIHWCVRDISASDFIHDRRTVYDKSHLTMFPHLVPPLTDSVLSSSRLA</sequence>
<dbReference type="AlphaFoldDB" id="A0AAW2FRN2"/>